<protein>
    <recommendedName>
        <fullName evidence="5">NADH:ubiquinone oxidoreductase intermediate-associated protein 30 domain-containing protein</fullName>
    </recommendedName>
</protein>
<dbReference type="Pfam" id="PF08547">
    <property type="entry name" value="CIA30"/>
    <property type="match status" value="1"/>
</dbReference>
<dbReference type="GO" id="GO:0006120">
    <property type="term" value="P:mitochondrial electron transport, NADH to ubiquinone"/>
    <property type="evidence" value="ECO:0007669"/>
    <property type="project" value="TreeGrafter"/>
</dbReference>
<dbReference type="OrthoDB" id="42561at2759"/>
<dbReference type="InterPro" id="IPR039131">
    <property type="entry name" value="NDUFAF1"/>
</dbReference>
<comment type="subcellular location">
    <subcellularLocation>
        <location evidence="1">Mitochondrion</location>
    </subcellularLocation>
</comment>
<evidence type="ECO:0000313" key="6">
    <source>
        <dbReference type="EMBL" id="KAI5073775.1"/>
    </source>
</evidence>
<dbReference type="GO" id="GO:0005739">
    <property type="term" value="C:mitochondrion"/>
    <property type="evidence" value="ECO:0007669"/>
    <property type="project" value="UniProtKB-SubCell"/>
</dbReference>
<keyword evidence="4" id="KW-0143">Chaperone</keyword>
<evidence type="ECO:0000256" key="1">
    <source>
        <dbReference type="ARBA" id="ARBA00004173"/>
    </source>
</evidence>
<keyword evidence="3" id="KW-0496">Mitochondrion</keyword>
<dbReference type="PANTHER" id="PTHR13194">
    <property type="entry name" value="COMPLEX I INTERMEDIATE-ASSOCIATED PROTEIN 30"/>
    <property type="match status" value="1"/>
</dbReference>
<dbReference type="GO" id="GO:0051082">
    <property type="term" value="F:unfolded protein binding"/>
    <property type="evidence" value="ECO:0007669"/>
    <property type="project" value="TreeGrafter"/>
</dbReference>
<dbReference type="AlphaFoldDB" id="A0A9D4UTZ2"/>
<feature type="domain" description="NADH:ubiquinone oxidoreductase intermediate-associated protein 30" evidence="5">
    <location>
        <begin position="33"/>
        <end position="211"/>
    </location>
</feature>
<reference evidence="6" key="1">
    <citation type="submission" date="2021-01" db="EMBL/GenBank/DDBJ databases">
        <title>Adiantum capillus-veneris genome.</title>
        <authorList>
            <person name="Fang Y."/>
            <person name="Liao Q."/>
        </authorList>
    </citation>
    <scope>NUCLEOTIDE SEQUENCE</scope>
    <source>
        <strain evidence="6">H3</strain>
        <tissue evidence="6">Leaf</tissue>
    </source>
</reference>
<dbReference type="SUPFAM" id="SSF49785">
    <property type="entry name" value="Galactose-binding domain-like"/>
    <property type="match status" value="1"/>
</dbReference>
<evidence type="ECO:0000256" key="3">
    <source>
        <dbReference type="ARBA" id="ARBA00023128"/>
    </source>
</evidence>
<sequence length="272" mass="30301">MFRALVRATTDAARRAVAWKFEELQPPKELSLFRFSSQDDLRKWIVHSDSDYGGLSSAGLELGGDTNKTAVFSGTLSEELREPGIGRIARSGFSGMRTIQGCSSFDLDSFDTLALRVKGDGRCYVSTIRTQSWWGTFEDANTWQSMIFAPKDEWFEVMIPLSRYLPTMKGKIIELKSEMNQSRVCGMGLAVSVNGCLEGAVVGPGDFRLELDWIKALPMDSVHGSYGMRESSKTLLKHYHGNISLDEFLLRSRLSFITLSHNGCVCEVPCPT</sequence>
<comment type="similarity">
    <text evidence="2">Belongs to the CIA30 family.</text>
</comment>
<dbReference type="GO" id="GO:0032981">
    <property type="term" value="P:mitochondrial respiratory chain complex I assembly"/>
    <property type="evidence" value="ECO:0007669"/>
    <property type="project" value="TreeGrafter"/>
</dbReference>
<comment type="caution">
    <text evidence="6">The sequence shown here is derived from an EMBL/GenBank/DDBJ whole genome shotgun (WGS) entry which is preliminary data.</text>
</comment>
<evidence type="ECO:0000256" key="4">
    <source>
        <dbReference type="ARBA" id="ARBA00023186"/>
    </source>
</evidence>
<dbReference type="PANTHER" id="PTHR13194:SF18">
    <property type="entry name" value="COMPLEX I INTERMEDIATE-ASSOCIATED PROTEIN 30, MITOCHONDRIAL"/>
    <property type="match status" value="1"/>
</dbReference>
<name>A0A9D4UTZ2_ADICA</name>
<dbReference type="EMBL" id="JABFUD020000011">
    <property type="protein sequence ID" value="KAI5073775.1"/>
    <property type="molecule type" value="Genomic_DNA"/>
</dbReference>
<accession>A0A9D4UTZ2</accession>
<dbReference type="InterPro" id="IPR008979">
    <property type="entry name" value="Galactose-bd-like_sf"/>
</dbReference>
<evidence type="ECO:0000259" key="5">
    <source>
        <dbReference type="Pfam" id="PF08547"/>
    </source>
</evidence>
<dbReference type="InterPro" id="IPR013857">
    <property type="entry name" value="NADH-UbQ_OxRdtase-assoc_prot30"/>
</dbReference>
<dbReference type="Proteomes" id="UP000886520">
    <property type="component" value="Chromosome 11"/>
</dbReference>
<proteinExistence type="inferred from homology"/>
<keyword evidence="7" id="KW-1185">Reference proteome</keyword>
<evidence type="ECO:0000256" key="2">
    <source>
        <dbReference type="ARBA" id="ARBA00007884"/>
    </source>
</evidence>
<organism evidence="6 7">
    <name type="scientific">Adiantum capillus-veneris</name>
    <name type="common">Maidenhair fern</name>
    <dbReference type="NCBI Taxonomy" id="13818"/>
    <lineage>
        <taxon>Eukaryota</taxon>
        <taxon>Viridiplantae</taxon>
        <taxon>Streptophyta</taxon>
        <taxon>Embryophyta</taxon>
        <taxon>Tracheophyta</taxon>
        <taxon>Polypodiopsida</taxon>
        <taxon>Polypodiidae</taxon>
        <taxon>Polypodiales</taxon>
        <taxon>Pteridineae</taxon>
        <taxon>Pteridaceae</taxon>
        <taxon>Vittarioideae</taxon>
        <taxon>Adiantum</taxon>
    </lineage>
</organism>
<evidence type="ECO:0000313" key="7">
    <source>
        <dbReference type="Proteomes" id="UP000886520"/>
    </source>
</evidence>
<gene>
    <name evidence="6" type="ORF">GOP47_0011788</name>
</gene>